<dbReference type="Pfam" id="PF01935">
    <property type="entry name" value="DUF87"/>
    <property type="match status" value="1"/>
</dbReference>
<evidence type="ECO:0000256" key="3">
    <source>
        <dbReference type="ARBA" id="ARBA00048954"/>
    </source>
</evidence>
<dbReference type="InterPro" id="IPR003593">
    <property type="entry name" value="AAA+_ATPase"/>
</dbReference>
<evidence type="ECO:0000313" key="6">
    <source>
        <dbReference type="EMBL" id="KSW11400.1"/>
    </source>
</evidence>
<dbReference type="PANTHER" id="PTHR42957:SF1">
    <property type="entry name" value="HELICASE MJ1565-RELATED"/>
    <property type="match status" value="1"/>
</dbReference>
<evidence type="ECO:0000256" key="2">
    <source>
        <dbReference type="ARBA" id="ARBA00034617"/>
    </source>
</evidence>
<name>A0A0V8RTU4_PYROC</name>
<dbReference type="Proteomes" id="UP000053352">
    <property type="component" value="Unassembled WGS sequence"/>
</dbReference>
<feature type="domain" description="AAA+ ATPase" evidence="5">
    <location>
        <begin position="130"/>
        <end position="427"/>
    </location>
</feature>
<evidence type="ECO:0000256" key="1">
    <source>
        <dbReference type="ARBA" id="ARBA00007816"/>
    </source>
</evidence>
<dbReference type="STRING" id="2309.CF15_00625"/>
<protein>
    <recommendedName>
        <fullName evidence="5">AAA+ ATPase domain-containing protein</fullName>
    </recommendedName>
</protein>
<dbReference type="OrthoDB" id="107033at2157"/>
<dbReference type="EMBL" id="LNTB01000001">
    <property type="protein sequence ID" value="KSW11400.1"/>
    <property type="molecule type" value="Genomic_DNA"/>
</dbReference>
<evidence type="ECO:0000256" key="4">
    <source>
        <dbReference type="ARBA" id="ARBA00048988"/>
    </source>
</evidence>
<dbReference type="AlphaFoldDB" id="A0A0V8RTU4"/>
<accession>A0A0V8RTU4</accession>
<evidence type="ECO:0000259" key="5">
    <source>
        <dbReference type="SMART" id="SM00382"/>
    </source>
</evidence>
<dbReference type="InterPro" id="IPR008571">
    <property type="entry name" value="HerA-like"/>
</dbReference>
<dbReference type="SUPFAM" id="SSF52540">
    <property type="entry name" value="P-loop containing nucleoside triphosphate hydrolases"/>
    <property type="match status" value="1"/>
</dbReference>
<reference evidence="6 7" key="1">
    <citation type="submission" date="2015-11" db="EMBL/GenBank/DDBJ databases">
        <title>Genome sequence of Pyrodictium occultum PL-19, a marine hyperthermophilic archaeon isolated from Volcano, Italy.</title>
        <authorList>
            <person name="Utturkar S."/>
            <person name="Huber H."/>
            <person name="Leptihn S."/>
            <person name="Brown S."/>
            <person name="Stetter K.O."/>
            <person name="Podar M."/>
        </authorList>
    </citation>
    <scope>NUCLEOTIDE SEQUENCE [LARGE SCALE GENOMIC DNA]</scope>
    <source>
        <strain evidence="6 7">PL-19</strain>
    </source>
</reference>
<comment type="catalytic activity">
    <reaction evidence="2">
        <text>Couples ATP hydrolysis with the unwinding of duplex DNA by translocating in the 3'-5' direction.</text>
        <dbReference type="EC" id="5.6.2.4"/>
    </reaction>
</comment>
<dbReference type="InterPro" id="IPR002789">
    <property type="entry name" value="HerA_central"/>
</dbReference>
<comment type="catalytic activity">
    <reaction evidence="3">
        <text>ATP + H2O = ADP + phosphate + H(+)</text>
        <dbReference type="Rhea" id="RHEA:13065"/>
        <dbReference type="ChEBI" id="CHEBI:15377"/>
        <dbReference type="ChEBI" id="CHEBI:15378"/>
        <dbReference type="ChEBI" id="CHEBI:30616"/>
        <dbReference type="ChEBI" id="CHEBI:43474"/>
        <dbReference type="ChEBI" id="CHEBI:456216"/>
        <dbReference type="EC" id="5.6.2.3"/>
    </reaction>
</comment>
<organism evidence="6 7">
    <name type="scientific">Pyrodictium occultum</name>
    <dbReference type="NCBI Taxonomy" id="2309"/>
    <lineage>
        <taxon>Archaea</taxon>
        <taxon>Thermoproteota</taxon>
        <taxon>Thermoprotei</taxon>
        <taxon>Desulfurococcales</taxon>
        <taxon>Pyrodictiaceae</taxon>
        <taxon>Pyrodictium</taxon>
    </lineage>
</organism>
<gene>
    <name evidence="6" type="ORF">CF15_00625</name>
</gene>
<dbReference type="GO" id="GO:0043139">
    <property type="term" value="F:5'-3' DNA helicase activity"/>
    <property type="evidence" value="ECO:0007669"/>
    <property type="project" value="UniProtKB-EC"/>
</dbReference>
<keyword evidence="7" id="KW-1185">Reference proteome</keyword>
<sequence length="477" mass="52110">MQALEQIRRLLSRASILEVAGVREQFVDYMDVFYKRLLGAGGRYVFECRSGSCSSRIELPAREYQAAVTAPGLLLSEPGSQKGDEGYTLLPPPRGNEILWCNGYPGGAEAGGLVLGYCAGSPLVLDEEALLRHVLVVGATGSGKSHTAARIAACSSRIGFKPVILDWHGEYEQLLREQGVDEYNVFSHPRLPPVAFTSPSIPLESSISVLESVLELSPFQSSILAAFLALAASQSVNTAKGLLDALTSQLEPGVIEEIQGILESGNTVHELLRAISSVVARKRDEMTKAEREIWLALLRRLNLITTSGYADLFTIRGTRRFEAIANLKDPMPTVIRLDSIRSTRIRKMYAIYLLQMLYTLATSGQPARILIVVEEAHNLLNNNVVPELLAETRKYGIGFVMVVHTPRLLPELSEANFNTIVAHRIVSVNDRLLVARAIGLEDDSLLSSLEEGTAIVRKHGAPTPVPVEVDVQAPCTH</sequence>
<dbReference type="SMART" id="SM00382">
    <property type="entry name" value="AAA"/>
    <property type="match status" value="1"/>
</dbReference>
<comment type="catalytic activity">
    <reaction evidence="4">
        <text>ATP + H2O = ADP + phosphate + H(+)</text>
        <dbReference type="Rhea" id="RHEA:13065"/>
        <dbReference type="ChEBI" id="CHEBI:15377"/>
        <dbReference type="ChEBI" id="CHEBI:15378"/>
        <dbReference type="ChEBI" id="CHEBI:30616"/>
        <dbReference type="ChEBI" id="CHEBI:43474"/>
        <dbReference type="ChEBI" id="CHEBI:456216"/>
        <dbReference type="EC" id="5.6.2.4"/>
    </reaction>
</comment>
<dbReference type="PANTHER" id="PTHR42957">
    <property type="entry name" value="HELICASE MJ1565-RELATED"/>
    <property type="match status" value="1"/>
</dbReference>
<proteinExistence type="inferred from homology"/>
<dbReference type="GO" id="GO:0043138">
    <property type="term" value="F:3'-5' DNA helicase activity"/>
    <property type="evidence" value="ECO:0007669"/>
    <property type="project" value="UniProtKB-EC"/>
</dbReference>
<dbReference type="Gene3D" id="3.40.50.300">
    <property type="entry name" value="P-loop containing nucleotide triphosphate hydrolases"/>
    <property type="match status" value="2"/>
</dbReference>
<dbReference type="RefSeq" id="WP_058370072.1">
    <property type="nucleotide sequence ID" value="NZ_LNTB01000001.1"/>
</dbReference>
<dbReference type="InterPro" id="IPR027417">
    <property type="entry name" value="P-loop_NTPase"/>
</dbReference>
<comment type="similarity">
    <text evidence="1">Belongs to the HerA family.</text>
</comment>
<comment type="caution">
    <text evidence="6">The sequence shown here is derived from an EMBL/GenBank/DDBJ whole genome shotgun (WGS) entry which is preliminary data.</text>
</comment>
<evidence type="ECO:0000313" key="7">
    <source>
        <dbReference type="Proteomes" id="UP000053352"/>
    </source>
</evidence>